<dbReference type="InParanoid" id="A0A316YZ39"/>
<keyword evidence="3" id="KW-1185">Reference proteome</keyword>
<name>A0A316YZ39_9BASI</name>
<evidence type="ECO:0000313" key="2">
    <source>
        <dbReference type="EMBL" id="PWN93095.1"/>
    </source>
</evidence>
<gene>
    <name evidence="2" type="ORF">FA10DRAFT_263796</name>
</gene>
<evidence type="ECO:0000256" key="1">
    <source>
        <dbReference type="SAM" id="Phobius"/>
    </source>
</evidence>
<keyword evidence="1" id="KW-0472">Membrane</keyword>
<feature type="transmembrane region" description="Helical" evidence="1">
    <location>
        <begin position="69"/>
        <end position="87"/>
    </location>
</feature>
<organism evidence="2 3">
    <name type="scientific">Acaromyces ingoldii</name>
    <dbReference type="NCBI Taxonomy" id="215250"/>
    <lineage>
        <taxon>Eukaryota</taxon>
        <taxon>Fungi</taxon>
        <taxon>Dikarya</taxon>
        <taxon>Basidiomycota</taxon>
        <taxon>Ustilaginomycotina</taxon>
        <taxon>Exobasidiomycetes</taxon>
        <taxon>Exobasidiales</taxon>
        <taxon>Cryptobasidiaceae</taxon>
        <taxon>Acaromyces</taxon>
    </lineage>
</organism>
<evidence type="ECO:0000313" key="3">
    <source>
        <dbReference type="Proteomes" id="UP000245768"/>
    </source>
</evidence>
<reference evidence="2 3" key="1">
    <citation type="journal article" date="2018" name="Mol. Biol. Evol.">
        <title>Broad Genomic Sampling Reveals a Smut Pathogenic Ancestry of the Fungal Clade Ustilaginomycotina.</title>
        <authorList>
            <person name="Kijpornyongpan T."/>
            <person name="Mondo S.J."/>
            <person name="Barry K."/>
            <person name="Sandor L."/>
            <person name="Lee J."/>
            <person name="Lipzen A."/>
            <person name="Pangilinan J."/>
            <person name="LaButti K."/>
            <person name="Hainaut M."/>
            <person name="Henrissat B."/>
            <person name="Grigoriev I.V."/>
            <person name="Spatafora J.W."/>
            <person name="Aime M.C."/>
        </authorList>
    </citation>
    <scope>NUCLEOTIDE SEQUENCE [LARGE SCALE GENOMIC DNA]</scope>
    <source>
        <strain evidence="2 3">MCA 4198</strain>
    </source>
</reference>
<dbReference type="RefSeq" id="XP_025380293.1">
    <property type="nucleotide sequence ID" value="XM_025520374.1"/>
</dbReference>
<proteinExistence type="predicted"/>
<keyword evidence="1" id="KW-1133">Transmembrane helix</keyword>
<dbReference type="EMBL" id="KZ819634">
    <property type="protein sequence ID" value="PWN93095.1"/>
    <property type="molecule type" value="Genomic_DNA"/>
</dbReference>
<dbReference type="GeneID" id="37042290"/>
<sequence length="112" mass="11908">MSAPRRGEATVVPMAPIAGAGAGAGAGAKGRGNAALAARYQHTLRTHSRFYDDAAPSGSSSSGRSTRLAWQRAAILALIVVLGYYALRGRLEIGQSIDEMQRQQGHEDVTWW</sequence>
<dbReference type="Proteomes" id="UP000245768">
    <property type="component" value="Unassembled WGS sequence"/>
</dbReference>
<dbReference type="AlphaFoldDB" id="A0A316YZ39"/>
<protein>
    <submittedName>
        <fullName evidence="2">Uncharacterized protein</fullName>
    </submittedName>
</protein>
<accession>A0A316YZ39</accession>
<keyword evidence="1" id="KW-0812">Transmembrane</keyword>